<evidence type="ECO:0000256" key="1">
    <source>
        <dbReference type="ARBA" id="ARBA00022679"/>
    </source>
</evidence>
<feature type="domain" description="Nucleotidyl transferase" evidence="3">
    <location>
        <begin position="2"/>
        <end position="141"/>
    </location>
</feature>
<evidence type="ECO:0000313" key="4">
    <source>
        <dbReference type="EMBL" id="ALO47362.1"/>
    </source>
</evidence>
<dbReference type="EMBL" id="CP013189">
    <property type="protein sequence ID" value="ALO47362.1"/>
    <property type="molecule type" value="Genomic_DNA"/>
</dbReference>
<evidence type="ECO:0000259" key="3">
    <source>
        <dbReference type="Pfam" id="PF00483"/>
    </source>
</evidence>
<dbReference type="CDD" id="cd06422">
    <property type="entry name" value="NTP_transferase_like_1"/>
    <property type="match status" value="1"/>
</dbReference>
<keyword evidence="1 4" id="KW-0808">Transferase</keyword>
<dbReference type="Gene3D" id="3.90.550.10">
    <property type="entry name" value="Spore Coat Polysaccharide Biosynthesis Protein SpsA, Chain A"/>
    <property type="match status" value="1"/>
</dbReference>
<dbReference type="InterPro" id="IPR054790">
    <property type="entry name" value="MurU"/>
</dbReference>
<keyword evidence="2 4" id="KW-0548">Nucleotidyltransferase</keyword>
<protein>
    <submittedName>
        <fullName evidence="4">Mannose-1-phosphate guanylyltransferase</fullName>
    </submittedName>
</protein>
<dbReference type="PANTHER" id="PTHR43584">
    <property type="entry name" value="NUCLEOTIDYL TRANSFERASE"/>
    <property type="match status" value="1"/>
</dbReference>
<dbReference type="NCBIfam" id="NF045761">
    <property type="entry name" value="NAMPUrTaseMurU"/>
    <property type="match status" value="1"/>
</dbReference>
<keyword evidence="5" id="KW-1185">Reference proteome</keyword>
<dbReference type="RefSeq" id="WP_058022760.1">
    <property type="nucleotide sequence ID" value="NZ_CP013189.1"/>
</dbReference>
<dbReference type="Pfam" id="PF00483">
    <property type="entry name" value="NTP_transferase"/>
    <property type="match status" value="1"/>
</dbReference>
<dbReference type="PANTHER" id="PTHR43584:SF8">
    <property type="entry name" value="N-ACETYLMURAMATE ALPHA-1-PHOSPHATE URIDYLYLTRANSFERASE"/>
    <property type="match status" value="1"/>
</dbReference>
<dbReference type="GO" id="GO:0016779">
    <property type="term" value="F:nucleotidyltransferase activity"/>
    <property type="evidence" value="ECO:0007669"/>
    <property type="project" value="UniProtKB-KW"/>
</dbReference>
<dbReference type="STRING" id="1249552.PS2015_2730"/>
<dbReference type="OrthoDB" id="9788272at2"/>
<dbReference type="Proteomes" id="UP000065641">
    <property type="component" value="Chromosome"/>
</dbReference>
<dbReference type="SUPFAM" id="SSF53448">
    <property type="entry name" value="Nucleotide-diphospho-sugar transferases"/>
    <property type="match status" value="1"/>
</dbReference>
<sequence>MKAMILAAGLGQRMLPLTEHTPKPLLQVGGQSLIEWQIRRLAAAGIDDIVINLHHHGSQIEQALGSGERYGVRLAFSHEAERLETAGGIIKALPLLGEAPFVLTNADVWTDYDYSRLAEIAAQLSSVRLAHLVLVADAPHNPRGDFALDSQGLLHADGERKLTYAGVSLLHPALFTGMTEGFRPLAPLLRQAMDRLQVTGEHFAGQWHDIGTPERLRALDERLSAG</sequence>
<evidence type="ECO:0000256" key="2">
    <source>
        <dbReference type="ARBA" id="ARBA00022695"/>
    </source>
</evidence>
<reference evidence="4 5" key="1">
    <citation type="submission" date="2015-11" db="EMBL/GenBank/DDBJ databases">
        <authorList>
            <person name="Zhang Y."/>
            <person name="Guo Z."/>
        </authorList>
    </citation>
    <scope>NUCLEOTIDE SEQUENCE [LARGE SCALE GENOMIC DNA]</scope>
    <source>
        <strain evidence="4 5">KCTC 32221</strain>
    </source>
</reference>
<dbReference type="InterPro" id="IPR029044">
    <property type="entry name" value="Nucleotide-diphossugar_trans"/>
</dbReference>
<dbReference type="AlphaFoldDB" id="A0A0S2KHE2"/>
<dbReference type="InterPro" id="IPR050065">
    <property type="entry name" value="GlmU-like"/>
</dbReference>
<name>A0A0S2KHE2_9GAMM</name>
<dbReference type="InterPro" id="IPR005835">
    <property type="entry name" value="NTP_transferase_dom"/>
</dbReference>
<gene>
    <name evidence="4" type="ORF">PS2015_2730</name>
</gene>
<proteinExistence type="predicted"/>
<evidence type="ECO:0000313" key="5">
    <source>
        <dbReference type="Proteomes" id="UP000065641"/>
    </source>
</evidence>
<dbReference type="KEGG" id="pspi:PS2015_2730"/>
<organism evidence="4 5">
    <name type="scientific">Pseudohongiella spirulinae</name>
    <dbReference type="NCBI Taxonomy" id="1249552"/>
    <lineage>
        <taxon>Bacteria</taxon>
        <taxon>Pseudomonadati</taxon>
        <taxon>Pseudomonadota</taxon>
        <taxon>Gammaproteobacteria</taxon>
        <taxon>Pseudomonadales</taxon>
        <taxon>Pseudohongiellaceae</taxon>
        <taxon>Pseudohongiella</taxon>
    </lineage>
</organism>
<accession>A0A0S2KHE2</accession>